<keyword evidence="5" id="KW-0777">Teichoic acid biosynthesis</keyword>
<keyword evidence="6" id="KW-0472">Membrane</keyword>
<reference evidence="7" key="1">
    <citation type="submission" date="2023-06" db="EMBL/GenBank/DDBJ databases">
        <title>A Treasure from Seagulls: Isolation and Description of Aciduricobacillus qingdaonensis gen. nov., sp. nov., a Rare Obligately Uric Acid-utilizing Member in the Family Bacillaceae.</title>
        <authorList>
            <person name="Liu W."/>
            <person name="Wang B."/>
        </authorList>
    </citation>
    <scope>NUCLEOTIDE SEQUENCE</scope>
    <source>
        <strain evidence="7">44XB</strain>
    </source>
</reference>
<dbReference type="Gene3D" id="3.40.50.12580">
    <property type="match status" value="1"/>
</dbReference>
<comment type="subcellular location">
    <subcellularLocation>
        <location evidence="1">Cell membrane</location>
        <topology evidence="1">Peripheral membrane protein</topology>
    </subcellularLocation>
</comment>
<evidence type="ECO:0000256" key="3">
    <source>
        <dbReference type="ARBA" id="ARBA00022475"/>
    </source>
</evidence>
<proteinExistence type="inferred from homology"/>
<evidence type="ECO:0000313" key="8">
    <source>
        <dbReference type="Proteomes" id="UP001180087"/>
    </source>
</evidence>
<dbReference type="RefSeq" id="WP_348026875.1">
    <property type="nucleotide sequence ID" value="NZ_CP129113.1"/>
</dbReference>
<evidence type="ECO:0000256" key="1">
    <source>
        <dbReference type="ARBA" id="ARBA00004202"/>
    </source>
</evidence>
<dbReference type="EMBL" id="CP129113">
    <property type="protein sequence ID" value="WLV24145.1"/>
    <property type="molecule type" value="Genomic_DNA"/>
</dbReference>
<accession>A0ABY9KTX4</accession>
<evidence type="ECO:0000313" key="7">
    <source>
        <dbReference type="EMBL" id="WLV24145.1"/>
    </source>
</evidence>
<evidence type="ECO:0000256" key="5">
    <source>
        <dbReference type="ARBA" id="ARBA00022944"/>
    </source>
</evidence>
<evidence type="ECO:0000256" key="4">
    <source>
        <dbReference type="ARBA" id="ARBA00022679"/>
    </source>
</evidence>
<sequence>MNLQNRKLTEIRQSGETYILSVAMEKAFLEKWESYEFVLSQNGITENVEIPHTVIEDTEQYLIYELQITESKLNTFEEAGAILPMIVMTEGEEEKRVTIKSNNDYIELLQIHLGDGLILHPFTTKNNNIAFKTEEERLFARIDHAEINEDDELELYGLYHFSDLVSEDIKRLEIVAIENKTKTEYVFPATLTSLPDLYEGKIWSAKVMDNGFYTSISLKTFVQTARSGSFSFILKVVLKESGEQAVLESRRITMNVNNINGQSRRRYKYADTTFTITCKPTKQRKFLSVKASYYKPVKRRIGKARKKVVQVVRSKRMQKIYQLAFKVMAKVNPVNRKLVIFESFHGKQYSDNPRAIYEYMTRSTRGYKLIWSADRRHMEKFIEAGVPYVRRFSIKWLFLMTSAGHWVTNARLPLWIPKPKHTTYVQTWHGTPLKRLAADMEEVHMPGTDTERYKRNFTSEAAKWDYLVSPNGYSTEIFRRAFQFDKEVLETGYPRNDYLYDANDEWTIGRIKRRIGIKSDKKVILYAPTWRDNQFYRKGAYKFDLQMDLDDLQREFGDTHVIVLRMHYLVAENLDISAYEGFVYDCSTYDDIRDLYLISDILITDYSSVFFDFANLRRPMIFFVYDIDEYRDTLRGFYFDFEEKAPGPLVKDTEGLIQEVKKIEQDGFQPADNYDEFIDKFCYLEDGRASERVVKALFDN</sequence>
<name>A0ABY9KTX4_9BACI</name>
<keyword evidence="8" id="KW-1185">Reference proteome</keyword>
<dbReference type="Pfam" id="PF04464">
    <property type="entry name" value="Glyphos_transf"/>
    <property type="match status" value="1"/>
</dbReference>
<dbReference type="SUPFAM" id="SSF53756">
    <property type="entry name" value="UDP-Glycosyltransferase/glycogen phosphorylase"/>
    <property type="match status" value="1"/>
</dbReference>
<evidence type="ECO:0000256" key="2">
    <source>
        <dbReference type="ARBA" id="ARBA00010488"/>
    </source>
</evidence>
<dbReference type="InterPro" id="IPR043149">
    <property type="entry name" value="TagF_N"/>
</dbReference>
<evidence type="ECO:0000256" key="6">
    <source>
        <dbReference type="ARBA" id="ARBA00023136"/>
    </source>
</evidence>
<dbReference type="InterPro" id="IPR051612">
    <property type="entry name" value="Teichoic_Acid_Biosynth"/>
</dbReference>
<dbReference type="InterPro" id="IPR007554">
    <property type="entry name" value="Glycerophosphate_synth"/>
</dbReference>
<dbReference type="PANTHER" id="PTHR37316:SF3">
    <property type="entry name" value="TEICHOIC ACID GLYCEROL-PHOSPHATE TRANSFERASE"/>
    <property type="match status" value="1"/>
</dbReference>
<comment type="similarity">
    <text evidence="2">Belongs to the CDP-glycerol glycerophosphotransferase family.</text>
</comment>
<dbReference type="Gene3D" id="3.40.50.11820">
    <property type="match status" value="1"/>
</dbReference>
<dbReference type="InterPro" id="IPR043148">
    <property type="entry name" value="TagF_C"/>
</dbReference>
<dbReference type="PANTHER" id="PTHR37316">
    <property type="entry name" value="TEICHOIC ACID GLYCEROL-PHOSPHATE PRIMASE"/>
    <property type="match status" value="1"/>
</dbReference>
<keyword evidence="3" id="KW-1003">Cell membrane</keyword>
<dbReference type="Proteomes" id="UP001180087">
    <property type="component" value="Chromosome"/>
</dbReference>
<gene>
    <name evidence="7" type="ORF">QR721_10925</name>
</gene>
<protein>
    <submittedName>
        <fullName evidence="7">CDP-glycerol glycerophosphotransferase family protein</fullName>
    </submittedName>
</protein>
<keyword evidence="4" id="KW-0808">Transferase</keyword>
<organism evidence="7 8">
    <name type="scientific">Aciduricibacillus chroicocephali</name>
    <dbReference type="NCBI Taxonomy" id="3054939"/>
    <lineage>
        <taxon>Bacteria</taxon>
        <taxon>Bacillati</taxon>
        <taxon>Bacillota</taxon>
        <taxon>Bacilli</taxon>
        <taxon>Bacillales</taxon>
        <taxon>Bacillaceae</taxon>
        <taxon>Aciduricibacillus</taxon>
    </lineage>
</organism>